<dbReference type="SUPFAM" id="SSF53067">
    <property type="entry name" value="Actin-like ATPase domain"/>
    <property type="match status" value="2"/>
</dbReference>
<keyword evidence="6 9" id="KW-0319">Glycerol metabolism</keyword>
<feature type="binding site" evidence="9">
    <location>
        <position position="257"/>
    </location>
    <ligand>
        <name>glycerol</name>
        <dbReference type="ChEBI" id="CHEBI:17754"/>
    </ligand>
</feature>
<dbReference type="InterPro" id="IPR005999">
    <property type="entry name" value="Glycerol_kin"/>
</dbReference>
<dbReference type="Gene3D" id="3.30.420.40">
    <property type="match status" value="2"/>
</dbReference>
<evidence type="ECO:0000256" key="8">
    <source>
        <dbReference type="ARBA" id="ARBA00052101"/>
    </source>
</evidence>
<evidence type="ECO:0000256" key="5">
    <source>
        <dbReference type="ARBA" id="ARBA00022777"/>
    </source>
</evidence>
<evidence type="ECO:0000256" key="10">
    <source>
        <dbReference type="RuleBase" id="RU003733"/>
    </source>
</evidence>
<dbReference type="InterPro" id="IPR018483">
    <property type="entry name" value="Carb_kinase_FGGY_CS"/>
</dbReference>
<comment type="similarity">
    <text evidence="2 9 10">Belongs to the FGGY kinase family.</text>
</comment>
<dbReference type="GO" id="GO:0019563">
    <property type="term" value="P:glycerol catabolic process"/>
    <property type="evidence" value="ECO:0007669"/>
    <property type="project" value="UniProtKB-UniRule"/>
</dbReference>
<name>A0A7J3XYY0_9CREN</name>
<comment type="function">
    <text evidence="9">Key enzyme in the regulation of glycerol uptake and metabolism. Catalyzes the phosphorylation of glycerol to yield sn-glycerol 3-phosphate.</text>
</comment>
<dbReference type="InterPro" id="IPR018484">
    <property type="entry name" value="FGGY_N"/>
</dbReference>
<dbReference type="EC" id="2.7.1.30" evidence="9"/>
<feature type="binding site" evidence="9">
    <location>
        <position position="322"/>
    </location>
    <ligand>
        <name>ADP</name>
        <dbReference type="ChEBI" id="CHEBI:456216"/>
    </ligand>
</feature>
<feature type="binding site" evidence="9">
    <location>
        <position position="278"/>
    </location>
    <ligand>
        <name>ADP</name>
        <dbReference type="ChEBI" id="CHEBI:456216"/>
    </ligand>
</feature>
<dbReference type="InterPro" id="IPR000577">
    <property type="entry name" value="Carb_kinase_FGGY"/>
</dbReference>
<dbReference type="PANTHER" id="PTHR10196">
    <property type="entry name" value="SUGAR KINASE"/>
    <property type="match status" value="1"/>
</dbReference>
<gene>
    <name evidence="9 13" type="primary">glpK</name>
    <name evidence="13" type="ORF">ENM60_03085</name>
</gene>
<evidence type="ECO:0000256" key="3">
    <source>
        <dbReference type="ARBA" id="ARBA00022679"/>
    </source>
</evidence>
<feature type="binding site" evidence="9">
    <location>
        <position position="7"/>
    </location>
    <ligand>
        <name>sn-glycerol 3-phosphate</name>
        <dbReference type="ChEBI" id="CHEBI:57597"/>
    </ligand>
</feature>
<dbReference type="AlphaFoldDB" id="A0A7J3XYY0"/>
<comment type="catalytic activity">
    <reaction evidence="8 9">
        <text>glycerol + ATP = sn-glycerol 3-phosphate + ADP + H(+)</text>
        <dbReference type="Rhea" id="RHEA:21644"/>
        <dbReference type="ChEBI" id="CHEBI:15378"/>
        <dbReference type="ChEBI" id="CHEBI:17754"/>
        <dbReference type="ChEBI" id="CHEBI:30616"/>
        <dbReference type="ChEBI" id="CHEBI:57597"/>
        <dbReference type="ChEBI" id="CHEBI:456216"/>
        <dbReference type="EC" id="2.7.1.30"/>
    </reaction>
</comment>
<feature type="binding site" evidence="9">
    <location>
        <position position="7"/>
    </location>
    <ligand>
        <name>ADP</name>
        <dbReference type="ChEBI" id="CHEBI:456216"/>
    </ligand>
</feature>
<evidence type="ECO:0000256" key="1">
    <source>
        <dbReference type="ARBA" id="ARBA00005190"/>
    </source>
</evidence>
<feature type="binding site" evidence="9">
    <location>
        <position position="80"/>
    </location>
    <ligand>
        <name>glycerol</name>
        <dbReference type="ChEBI" id="CHEBI:17754"/>
    </ligand>
</feature>
<comment type="caution">
    <text evidence="13">The sequence shown here is derived from an EMBL/GenBank/DDBJ whole genome shotgun (WGS) entry which is preliminary data.</text>
</comment>
<feature type="binding site" evidence="9">
    <location>
        <position position="79"/>
    </location>
    <ligand>
        <name>sn-glycerol 3-phosphate</name>
        <dbReference type="ChEBI" id="CHEBI:57597"/>
    </ligand>
</feature>
<dbReference type="NCBIfam" id="NF000756">
    <property type="entry name" value="PRK00047.1"/>
    <property type="match status" value="1"/>
</dbReference>
<dbReference type="FunFam" id="3.30.420.40:FF:000007">
    <property type="entry name" value="Glycerol kinase"/>
    <property type="match status" value="1"/>
</dbReference>
<dbReference type="EMBL" id="DRYK01000040">
    <property type="protein sequence ID" value="HHP67763.1"/>
    <property type="molecule type" value="Genomic_DNA"/>
</dbReference>
<dbReference type="GO" id="GO:0005524">
    <property type="term" value="F:ATP binding"/>
    <property type="evidence" value="ECO:0007669"/>
    <property type="project" value="UniProtKB-UniRule"/>
</dbReference>
<feature type="binding site" evidence="9">
    <location>
        <position position="80"/>
    </location>
    <ligand>
        <name>sn-glycerol 3-phosphate</name>
        <dbReference type="ChEBI" id="CHEBI:57597"/>
    </ligand>
</feature>
<dbReference type="Pfam" id="PF00370">
    <property type="entry name" value="FGGY_N"/>
    <property type="match status" value="1"/>
</dbReference>
<evidence type="ECO:0000256" key="9">
    <source>
        <dbReference type="HAMAP-Rule" id="MF_00186"/>
    </source>
</evidence>
<evidence type="ECO:0000256" key="4">
    <source>
        <dbReference type="ARBA" id="ARBA00022741"/>
    </source>
</evidence>
<feature type="binding site" evidence="9">
    <location>
        <position position="130"/>
    </location>
    <ligand>
        <name>sn-glycerol 3-phosphate</name>
        <dbReference type="ChEBI" id="CHEBI:57597"/>
    </ligand>
</feature>
<comment type="caution">
    <text evidence="9">Lacks conserved residue(s) required for the propagation of feature annotation.</text>
</comment>
<evidence type="ECO:0000256" key="2">
    <source>
        <dbReference type="ARBA" id="ARBA00009156"/>
    </source>
</evidence>
<evidence type="ECO:0000256" key="6">
    <source>
        <dbReference type="ARBA" id="ARBA00022798"/>
    </source>
</evidence>
<keyword evidence="7 9" id="KW-0067">ATP-binding</keyword>
<feature type="domain" description="Carbohydrate kinase FGGY C-terminal" evidence="12">
    <location>
        <begin position="273"/>
        <end position="462"/>
    </location>
</feature>
<dbReference type="GO" id="GO:0005829">
    <property type="term" value="C:cytosol"/>
    <property type="evidence" value="ECO:0007669"/>
    <property type="project" value="TreeGrafter"/>
</dbReference>
<feature type="binding site" evidence="9">
    <location>
        <position position="8"/>
    </location>
    <ligand>
        <name>ATP</name>
        <dbReference type="ChEBI" id="CHEBI:30616"/>
    </ligand>
</feature>
<feature type="binding site" evidence="9">
    <location>
        <position position="278"/>
    </location>
    <ligand>
        <name>ATP</name>
        <dbReference type="ChEBI" id="CHEBI:30616"/>
    </ligand>
</feature>
<evidence type="ECO:0000259" key="12">
    <source>
        <dbReference type="Pfam" id="PF02782"/>
    </source>
</evidence>
<reference evidence="13" key="1">
    <citation type="journal article" date="2020" name="mSystems">
        <title>Genome- and Community-Level Interaction Insights into Carbon Utilization and Element Cycling Functions of Hydrothermarchaeota in Hydrothermal Sediment.</title>
        <authorList>
            <person name="Zhou Z."/>
            <person name="Liu Y."/>
            <person name="Xu W."/>
            <person name="Pan J."/>
            <person name="Luo Z.H."/>
            <person name="Li M."/>
        </authorList>
    </citation>
    <scope>NUCLEOTIDE SEQUENCE [LARGE SCALE GENOMIC DNA]</scope>
    <source>
        <strain evidence="13">SpSt-110</strain>
    </source>
</reference>
<dbReference type="PIRSF" id="PIRSF000538">
    <property type="entry name" value="GlpK"/>
    <property type="match status" value="1"/>
</dbReference>
<dbReference type="InterPro" id="IPR043129">
    <property type="entry name" value="ATPase_NBD"/>
</dbReference>
<feature type="domain" description="Carbohydrate kinase FGGY N-terminal" evidence="11">
    <location>
        <begin position="2"/>
        <end position="263"/>
    </location>
</feature>
<dbReference type="NCBIfam" id="TIGR01311">
    <property type="entry name" value="glycerol_kin"/>
    <property type="match status" value="1"/>
</dbReference>
<proteinExistence type="inferred from homology"/>
<protein>
    <recommendedName>
        <fullName evidence="9">Glycerol kinase</fullName>
        <ecNumber evidence="9">2.7.1.30</ecNumber>
    </recommendedName>
    <alternativeName>
        <fullName evidence="9">ATP:glycerol 3-phosphotransferase</fullName>
    </alternativeName>
    <alternativeName>
        <fullName evidence="9">Glycerokinase</fullName>
        <shortName evidence="9">GK</shortName>
    </alternativeName>
</protein>
<sequence length="521" mass="57663">MAIDQGTTGTRVALFDENARPVEKAWCYREHKQIYPKPGWVEHDPVEIWLNVKLCIKEVVEKSGVDAGRIVAIGVANQRETIVVWDPRTGTPVYNAIVWQDRRTAREVEYLRSNYFEEIKRRTGLIPDSYFSSTKLWWLLDNVPGLREKARGGGVLAGTVDTWIIWNLTRGSRDTLTPERGGAHISDYSNASRTMLFNIGRLEWDRDLLEINGGIPIDILPHPRPSSDRDFYGYTGPEVSGLLGGRGVPVAGDAGDQQAALIGQAGFSEGDLKTTYGTGNFLLLNTGGRIVYSRRNLIATVYYSTQPGKALYALEGSVFVTGAAIQWLRDGLKIIEVSPEVDPLAEAAPDTGGVYFVPAFTGLGAPYWDPYARGLIIGLTRGTERKHIARAVLESIAYLTRDVVEAMVEDTGLAVKLLKADGGASRSDFLMQFQADILGLPVVRPLVSETTSLGAAFLAGLASGLWSSEGEFSRFWRPGKIFQPRMESETREKLYRGWKAAVSRAMGWAREVPWFYGYQTT</sequence>
<organism evidence="13">
    <name type="scientific">Thermogladius calderae</name>
    <dbReference type="NCBI Taxonomy" id="1200300"/>
    <lineage>
        <taxon>Archaea</taxon>
        <taxon>Thermoproteota</taxon>
        <taxon>Thermoprotei</taxon>
        <taxon>Desulfurococcales</taxon>
        <taxon>Desulfurococcaceae</taxon>
        <taxon>Thermogladius</taxon>
    </lineage>
</organism>
<comment type="pathway">
    <text evidence="1 9">Polyol metabolism; glycerol degradation via glycerol kinase pathway; sn-glycerol 3-phosphate from glycerol: step 1/1.</text>
</comment>
<feature type="binding site" evidence="9">
    <location>
        <position position="256"/>
    </location>
    <ligand>
        <name>sn-glycerol 3-phosphate</name>
        <dbReference type="ChEBI" id="CHEBI:57597"/>
    </ligand>
</feature>
<feature type="binding site" evidence="9">
    <location>
        <position position="423"/>
    </location>
    <ligand>
        <name>ATP</name>
        <dbReference type="ChEBI" id="CHEBI:30616"/>
    </ligand>
</feature>
<evidence type="ECO:0000259" key="11">
    <source>
        <dbReference type="Pfam" id="PF00370"/>
    </source>
</evidence>
<dbReference type="PANTHER" id="PTHR10196:SF69">
    <property type="entry name" value="GLYCEROL KINASE"/>
    <property type="match status" value="1"/>
</dbReference>
<dbReference type="Pfam" id="PF02782">
    <property type="entry name" value="FGGY_C"/>
    <property type="match status" value="1"/>
</dbReference>
<dbReference type="CDD" id="cd07769">
    <property type="entry name" value="ASKHA_NBD_FGGY_GK"/>
    <property type="match status" value="1"/>
</dbReference>
<feature type="binding site" evidence="9">
    <location>
        <position position="7"/>
    </location>
    <ligand>
        <name>ATP</name>
        <dbReference type="ChEBI" id="CHEBI:30616"/>
    </ligand>
</feature>
<feature type="binding site" evidence="9">
    <location>
        <position position="130"/>
    </location>
    <ligand>
        <name>glycerol</name>
        <dbReference type="ChEBI" id="CHEBI:17754"/>
    </ligand>
</feature>
<dbReference type="PROSITE" id="PS00445">
    <property type="entry name" value="FGGY_KINASES_2"/>
    <property type="match status" value="1"/>
</dbReference>
<dbReference type="InterPro" id="IPR018485">
    <property type="entry name" value="FGGY_C"/>
</dbReference>
<dbReference type="FunFam" id="3.30.420.40:FF:000008">
    <property type="entry name" value="Glycerol kinase"/>
    <property type="match status" value="1"/>
</dbReference>
<accession>A0A7J3XYY0</accession>
<keyword evidence="4 9" id="KW-0547">Nucleotide-binding</keyword>
<dbReference type="HAMAP" id="MF_00186">
    <property type="entry name" value="Glycerol_kin"/>
    <property type="match status" value="1"/>
</dbReference>
<dbReference type="UniPathway" id="UPA00618">
    <property type="reaction ID" value="UER00672"/>
</dbReference>
<feature type="binding site" evidence="9">
    <location>
        <position position="326"/>
    </location>
    <ligand>
        <name>ATP</name>
        <dbReference type="ChEBI" id="CHEBI:30616"/>
    </ligand>
</feature>
<feature type="binding site" evidence="9">
    <location>
        <position position="322"/>
    </location>
    <ligand>
        <name>ATP</name>
        <dbReference type="ChEBI" id="CHEBI:30616"/>
    </ligand>
</feature>
<feature type="binding site" evidence="9">
    <location>
        <position position="423"/>
    </location>
    <ligand>
        <name>ADP</name>
        <dbReference type="ChEBI" id="CHEBI:456216"/>
    </ligand>
</feature>
<dbReference type="PROSITE" id="PS00933">
    <property type="entry name" value="FGGY_KINASES_1"/>
    <property type="match status" value="1"/>
</dbReference>
<keyword evidence="3 9" id="KW-0808">Transferase</keyword>
<evidence type="ECO:0000256" key="7">
    <source>
        <dbReference type="ARBA" id="ARBA00022840"/>
    </source>
</evidence>
<feature type="binding site" evidence="9">
    <location>
        <position position="11"/>
    </location>
    <ligand>
        <name>ADP</name>
        <dbReference type="ChEBI" id="CHEBI:456216"/>
    </ligand>
</feature>
<evidence type="ECO:0000313" key="13">
    <source>
        <dbReference type="EMBL" id="HHP67763.1"/>
    </source>
</evidence>
<dbReference type="GO" id="GO:0006072">
    <property type="term" value="P:glycerol-3-phosphate metabolic process"/>
    <property type="evidence" value="ECO:0007669"/>
    <property type="project" value="InterPro"/>
</dbReference>
<feature type="binding site" evidence="9">
    <location>
        <position position="256"/>
    </location>
    <ligand>
        <name>glycerol</name>
        <dbReference type="ChEBI" id="CHEBI:17754"/>
    </ligand>
</feature>
<keyword evidence="5 9" id="KW-0418">Kinase</keyword>
<dbReference type="GO" id="GO:0004370">
    <property type="term" value="F:glycerol kinase activity"/>
    <property type="evidence" value="ECO:0007669"/>
    <property type="project" value="UniProtKB-UniRule"/>
</dbReference>
<feature type="binding site" evidence="9">
    <location>
        <position position="79"/>
    </location>
    <ligand>
        <name>glycerol</name>
        <dbReference type="ChEBI" id="CHEBI:17754"/>
    </ligand>
</feature>